<comment type="caution">
    <text evidence="2">The sequence shown here is derived from an EMBL/GenBank/DDBJ whole genome shotgun (WGS) entry which is preliminary data.</text>
</comment>
<sequence length="307" mass="33768">MVPSASPVLYCPPTTKLDSRELLDRICVRPPYFALEALRCDDQDLLAEVQAELPRSAELGPIQGAELSRHAAIAGLCVAAMAQPDDQRRYYLAQRATYWGFANRAPYGSRITLRASLLDLTRREATARIHASAGGQPLAEVEVQYTILTDNAFARLFRSRERADIVGQPLDRMPPLPAGRLSREGDLWTRHIAEVPVAACAGHFERYPAMPVAILMGQLSQLAGLSLGQDQPFWIPQASVEAHDFCWAGEPVTFSARATTREGDLNHFACQAVASERTVGQMQLTLQRPTEKPAQQDIDGTFLTGTD</sequence>
<gene>
    <name evidence="2" type="ORF">HNQ08_001977</name>
</gene>
<name>A0A7W8ND50_9DEIO</name>
<evidence type="ECO:0000256" key="1">
    <source>
        <dbReference type="SAM" id="MobiDB-lite"/>
    </source>
</evidence>
<evidence type="ECO:0000313" key="3">
    <source>
        <dbReference type="Proteomes" id="UP000552709"/>
    </source>
</evidence>
<dbReference type="RefSeq" id="WP_184130727.1">
    <property type="nucleotide sequence ID" value="NZ_JACHFL010000004.1"/>
</dbReference>
<organism evidence="2 3">
    <name type="scientific">Deinococcus humi</name>
    <dbReference type="NCBI Taxonomy" id="662880"/>
    <lineage>
        <taxon>Bacteria</taxon>
        <taxon>Thermotogati</taxon>
        <taxon>Deinococcota</taxon>
        <taxon>Deinococci</taxon>
        <taxon>Deinococcales</taxon>
        <taxon>Deinococcaceae</taxon>
        <taxon>Deinococcus</taxon>
    </lineage>
</organism>
<protein>
    <submittedName>
        <fullName evidence="2">Uncharacterized protein</fullName>
    </submittedName>
</protein>
<evidence type="ECO:0000313" key="2">
    <source>
        <dbReference type="EMBL" id="MBB5362879.1"/>
    </source>
</evidence>
<keyword evidence="3" id="KW-1185">Reference proteome</keyword>
<dbReference type="EMBL" id="JACHFL010000004">
    <property type="protein sequence ID" value="MBB5362879.1"/>
    <property type="molecule type" value="Genomic_DNA"/>
</dbReference>
<reference evidence="2 3" key="1">
    <citation type="submission" date="2020-08" db="EMBL/GenBank/DDBJ databases">
        <title>Genomic Encyclopedia of Type Strains, Phase IV (KMG-IV): sequencing the most valuable type-strain genomes for metagenomic binning, comparative biology and taxonomic classification.</title>
        <authorList>
            <person name="Goeker M."/>
        </authorList>
    </citation>
    <scope>NUCLEOTIDE SEQUENCE [LARGE SCALE GENOMIC DNA]</scope>
    <source>
        <strain evidence="2 3">DSM 27939</strain>
    </source>
</reference>
<dbReference type="AlphaFoldDB" id="A0A7W8ND50"/>
<accession>A0A7W8ND50</accession>
<proteinExistence type="predicted"/>
<feature type="region of interest" description="Disordered" evidence="1">
    <location>
        <begin position="288"/>
        <end position="307"/>
    </location>
</feature>
<dbReference type="Proteomes" id="UP000552709">
    <property type="component" value="Unassembled WGS sequence"/>
</dbReference>